<keyword evidence="11" id="KW-1185">Reference proteome</keyword>
<evidence type="ECO:0000256" key="3">
    <source>
        <dbReference type="ARBA" id="ARBA00022692"/>
    </source>
</evidence>
<dbReference type="InterPro" id="IPR050487">
    <property type="entry name" value="FtsQ_DivIB"/>
</dbReference>
<evidence type="ECO:0000313" key="10">
    <source>
        <dbReference type="EMBL" id="NYJ79257.1"/>
    </source>
</evidence>
<feature type="compositionally biased region" description="Acidic residues" evidence="6">
    <location>
        <begin position="69"/>
        <end position="81"/>
    </location>
</feature>
<evidence type="ECO:0000256" key="1">
    <source>
        <dbReference type="ARBA" id="ARBA00022475"/>
    </source>
</evidence>
<keyword evidence="2 10" id="KW-0132">Cell division</keyword>
<keyword evidence="3 7" id="KW-0812">Transmembrane</keyword>
<dbReference type="Pfam" id="PF08478">
    <property type="entry name" value="POTRA_1"/>
    <property type="match status" value="1"/>
</dbReference>
<dbReference type="InterPro" id="IPR005548">
    <property type="entry name" value="Cell_div_FtsQ/DivIB_C"/>
</dbReference>
<gene>
    <name evidence="10" type="ORF">HNR09_002668</name>
</gene>
<keyword evidence="7" id="KW-0472">Membrane</keyword>
<organism evidence="10 11">
    <name type="scientific">Nesterenkonia xinjiangensis</name>
    <dbReference type="NCBI Taxonomy" id="225327"/>
    <lineage>
        <taxon>Bacteria</taxon>
        <taxon>Bacillati</taxon>
        <taxon>Actinomycetota</taxon>
        <taxon>Actinomycetes</taxon>
        <taxon>Micrococcales</taxon>
        <taxon>Micrococcaceae</taxon>
        <taxon>Nesterenkonia</taxon>
    </lineage>
</organism>
<dbReference type="GO" id="GO:0005886">
    <property type="term" value="C:plasma membrane"/>
    <property type="evidence" value="ECO:0007669"/>
    <property type="project" value="TreeGrafter"/>
</dbReference>
<dbReference type="GO" id="GO:0051301">
    <property type="term" value="P:cell division"/>
    <property type="evidence" value="ECO:0007669"/>
    <property type="project" value="UniProtKB-KW"/>
</dbReference>
<dbReference type="InterPro" id="IPR013685">
    <property type="entry name" value="POTRA_FtsQ_type"/>
</dbReference>
<protein>
    <submittedName>
        <fullName evidence="10">Cell division protein FtsQ</fullName>
    </submittedName>
</protein>
<name>A0A7Z0GNM3_9MICC</name>
<dbReference type="PANTHER" id="PTHR37820">
    <property type="entry name" value="CELL DIVISION PROTEIN DIVIB"/>
    <property type="match status" value="1"/>
</dbReference>
<keyword evidence="1" id="KW-1003">Cell membrane</keyword>
<keyword evidence="5" id="KW-0131">Cell cycle</keyword>
<sequence length="338" mass="36186">MTPSSTPTEPDAEESREDLRAADPGGTDPSGDVPGSERPAAADPQLEEDGTVVALGAERPRRARIAAEEVFDDGGGPEEDPQWSSADSETAEPLPFPEPEVVGARRRRRRRFGWAAGVLGVLVAVVAVLYFSPLLTIQQVQVERNDLLTDGRAQELLQPLYGRPLPQVGNAQVQDLLAEEAVVEDVIVQGELPDTLTVEVVEHPPVAEVREGDGLLFYNEHGEVIRSFEDAGDDAAQGYATPRISHQAALQDEAVFRTIVSVLGELPPSAREAMDSATADSIDSVQLILDDGRTVLWGGEDLGEAKATVLEAILASSAEDFTEAEIIDISTPDTPVTR</sequence>
<keyword evidence="4 7" id="KW-1133">Transmembrane helix</keyword>
<evidence type="ECO:0000313" key="11">
    <source>
        <dbReference type="Proteomes" id="UP000535437"/>
    </source>
</evidence>
<evidence type="ECO:0000256" key="7">
    <source>
        <dbReference type="SAM" id="Phobius"/>
    </source>
</evidence>
<evidence type="ECO:0000256" key="6">
    <source>
        <dbReference type="SAM" id="MobiDB-lite"/>
    </source>
</evidence>
<feature type="domain" description="Cell division protein FtsQ/DivIB C-terminal" evidence="8">
    <location>
        <begin position="218"/>
        <end position="328"/>
    </location>
</feature>
<comment type="caution">
    <text evidence="10">The sequence shown here is derived from an EMBL/GenBank/DDBJ whole genome shotgun (WGS) entry which is preliminary data.</text>
</comment>
<evidence type="ECO:0000256" key="5">
    <source>
        <dbReference type="ARBA" id="ARBA00023306"/>
    </source>
</evidence>
<feature type="region of interest" description="Disordered" evidence="6">
    <location>
        <begin position="1"/>
        <end position="100"/>
    </location>
</feature>
<evidence type="ECO:0000259" key="8">
    <source>
        <dbReference type="Pfam" id="PF03799"/>
    </source>
</evidence>
<dbReference type="EMBL" id="JACCFY010000001">
    <property type="protein sequence ID" value="NYJ79257.1"/>
    <property type="molecule type" value="Genomic_DNA"/>
</dbReference>
<evidence type="ECO:0000256" key="4">
    <source>
        <dbReference type="ARBA" id="ARBA00022989"/>
    </source>
</evidence>
<evidence type="ECO:0000259" key="9">
    <source>
        <dbReference type="Pfam" id="PF08478"/>
    </source>
</evidence>
<accession>A0A7Z0GNM3</accession>
<proteinExistence type="predicted"/>
<reference evidence="10 11" key="1">
    <citation type="submission" date="2020-07" db="EMBL/GenBank/DDBJ databases">
        <title>Sequencing the genomes of 1000 actinobacteria strains.</title>
        <authorList>
            <person name="Klenk H.-P."/>
        </authorList>
    </citation>
    <scope>NUCLEOTIDE SEQUENCE [LARGE SCALE GENOMIC DNA]</scope>
    <source>
        <strain evidence="10 11">DSM 15475</strain>
    </source>
</reference>
<evidence type="ECO:0000256" key="2">
    <source>
        <dbReference type="ARBA" id="ARBA00022618"/>
    </source>
</evidence>
<feature type="transmembrane region" description="Helical" evidence="7">
    <location>
        <begin position="112"/>
        <end position="131"/>
    </location>
</feature>
<dbReference type="AlphaFoldDB" id="A0A7Z0GNM3"/>
<dbReference type="Proteomes" id="UP000535437">
    <property type="component" value="Unassembled WGS sequence"/>
</dbReference>
<feature type="domain" description="POTRA" evidence="9">
    <location>
        <begin position="136"/>
        <end position="203"/>
    </location>
</feature>
<dbReference type="PANTHER" id="PTHR37820:SF1">
    <property type="entry name" value="CELL DIVISION PROTEIN FTSQ"/>
    <property type="match status" value="1"/>
</dbReference>
<dbReference type="Pfam" id="PF03799">
    <property type="entry name" value="FtsQ_DivIB_C"/>
    <property type="match status" value="1"/>
</dbReference>
<dbReference type="RefSeq" id="WP_179542499.1">
    <property type="nucleotide sequence ID" value="NZ_BAAALL010000001.1"/>
</dbReference>